<dbReference type="PANTHER" id="PTHR43377:SF1">
    <property type="entry name" value="BILIVERDIN REDUCTASE A"/>
    <property type="match status" value="1"/>
</dbReference>
<dbReference type="OrthoDB" id="9815825at2"/>
<dbReference type="Gene3D" id="3.30.360.10">
    <property type="entry name" value="Dihydrodipicolinate Reductase, domain 2"/>
    <property type="match status" value="1"/>
</dbReference>
<evidence type="ECO:0000259" key="2">
    <source>
        <dbReference type="Pfam" id="PF22725"/>
    </source>
</evidence>
<dbReference type="Gene3D" id="3.40.50.720">
    <property type="entry name" value="NAD(P)-binding Rossmann-like Domain"/>
    <property type="match status" value="1"/>
</dbReference>
<proteinExistence type="predicted"/>
<dbReference type="GO" id="GO:0000166">
    <property type="term" value="F:nucleotide binding"/>
    <property type="evidence" value="ECO:0007669"/>
    <property type="project" value="InterPro"/>
</dbReference>
<feature type="domain" description="GFO/IDH/MocA-like oxidoreductase" evidence="2">
    <location>
        <begin position="154"/>
        <end position="228"/>
    </location>
</feature>
<name>I4BAJ3_TURPD</name>
<accession>I4BAJ3</accession>
<dbReference type="PANTHER" id="PTHR43377">
    <property type="entry name" value="BILIVERDIN REDUCTASE A"/>
    <property type="match status" value="1"/>
</dbReference>
<sequence length="320" mass="35289">MSTNSKIKFGIIGVGHMGSYHLNVAASLPTHEIVGIFDARPEHAAEKAALFNTRAFASYQQLIDACDAVTIAVPTVLHYEIAKYALEKGVHVLVEKPITFDLQQAEELIALAKQKSLVLQVGHVERFNGAVMALAKIVSDPLLIQTRRLHPQNNRILDVGVVLDLLIHDIDIVINLVNKPLLRHSAMGSCLTGKHEDIAVIELQFEGGCIATLTASRLSQYKERSLSVTQKHNFLILNYGAQEIEIHRQGNSVTVTAPDEIKYSQESVVERVFIHKDNPLKSEHVHFYNCIMGTEKPLVSGEADLKTLSIALDSVKQIVG</sequence>
<dbReference type="InterPro" id="IPR051450">
    <property type="entry name" value="Gfo/Idh/MocA_Oxidoreductases"/>
</dbReference>
<evidence type="ECO:0000313" key="4">
    <source>
        <dbReference type="Proteomes" id="UP000006048"/>
    </source>
</evidence>
<evidence type="ECO:0000259" key="1">
    <source>
        <dbReference type="Pfam" id="PF01408"/>
    </source>
</evidence>
<keyword evidence="4" id="KW-1185">Reference proteome</keyword>
<reference evidence="3 4" key="1">
    <citation type="submission" date="2012-06" db="EMBL/GenBank/DDBJ databases">
        <title>The complete chromosome of genome of Turneriella parva DSM 21527.</title>
        <authorList>
            <consortium name="US DOE Joint Genome Institute (JGI-PGF)"/>
            <person name="Lucas S."/>
            <person name="Han J."/>
            <person name="Lapidus A."/>
            <person name="Bruce D."/>
            <person name="Goodwin L."/>
            <person name="Pitluck S."/>
            <person name="Peters L."/>
            <person name="Kyrpides N."/>
            <person name="Mavromatis K."/>
            <person name="Ivanova N."/>
            <person name="Mikhailova N."/>
            <person name="Chertkov O."/>
            <person name="Detter J.C."/>
            <person name="Tapia R."/>
            <person name="Han C."/>
            <person name="Land M."/>
            <person name="Hauser L."/>
            <person name="Markowitz V."/>
            <person name="Cheng J.-F."/>
            <person name="Hugenholtz P."/>
            <person name="Woyke T."/>
            <person name="Wu D."/>
            <person name="Gronow S."/>
            <person name="Wellnitz S."/>
            <person name="Brambilla E."/>
            <person name="Klenk H.-P."/>
            <person name="Eisen J.A."/>
        </authorList>
    </citation>
    <scope>NUCLEOTIDE SEQUENCE [LARGE SCALE GENOMIC DNA]</scope>
    <source>
        <strain evidence="4">ATCC BAA-1111 / DSM 21527 / NCTC 11395 / H</strain>
    </source>
</reference>
<gene>
    <name evidence="3" type="ordered locus">Turpa_3666</name>
</gene>
<evidence type="ECO:0000313" key="3">
    <source>
        <dbReference type="EMBL" id="AFM14300.1"/>
    </source>
</evidence>
<dbReference type="Proteomes" id="UP000006048">
    <property type="component" value="Chromosome"/>
</dbReference>
<dbReference type="SUPFAM" id="SSF55347">
    <property type="entry name" value="Glyceraldehyde-3-phosphate dehydrogenase-like, C-terminal domain"/>
    <property type="match status" value="1"/>
</dbReference>
<dbReference type="HOGENOM" id="CLU_023194_10_0_12"/>
<dbReference type="STRING" id="869212.Turpa_3666"/>
<dbReference type="InterPro" id="IPR000683">
    <property type="entry name" value="Gfo/Idh/MocA-like_OxRdtase_N"/>
</dbReference>
<dbReference type="EMBL" id="CP002959">
    <property type="protein sequence ID" value="AFM14300.1"/>
    <property type="molecule type" value="Genomic_DNA"/>
</dbReference>
<dbReference type="Pfam" id="PF22725">
    <property type="entry name" value="GFO_IDH_MocA_C3"/>
    <property type="match status" value="1"/>
</dbReference>
<feature type="domain" description="Gfo/Idh/MocA-like oxidoreductase N-terminal" evidence="1">
    <location>
        <begin position="7"/>
        <end position="123"/>
    </location>
</feature>
<dbReference type="InterPro" id="IPR055170">
    <property type="entry name" value="GFO_IDH_MocA-like_dom"/>
</dbReference>
<dbReference type="InterPro" id="IPR036291">
    <property type="entry name" value="NAD(P)-bd_dom_sf"/>
</dbReference>
<dbReference type="Pfam" id="PF01408">
    <property type="entry name" value="GFO_IDH_MocA"/>
    <property type="match status" value="1"/>
</dbReference>
<dbReference type="AlphaFoldDB" id="I4BAJ3"/>
<organism evidence="3 4">
    <name type="scientific">Turneriella parva (strain ATCC BAA-1111 / DSM 21527 / NCTC 11395 / H)</name>
    <name type="common">Leptospira parva</name>
    <dbReference type="NCBI Taxonomy" id="869212"/>
    <lineage>
        <taxon>Bacteria</taxon>
        <taxon>Pseudomonadati</taxon>
        <taxon>Spirochaetota</taxon>
        <taxon>Spirochaetia</taxon>
        <taxon>Leptospirales</taxon>
        <taxon>Leptospiraceae</taxon>
        <taxon>Turneriella</taxon>
    </lineage>
</organism>
<protein>
    <submittedName>
        <fullName evidence="3">Oxidoreductase domain protein</fullName>
    </submittedName>
</protein>
<dbReference type="RefSeq" id="WP_014804777.1">
    <property type="nucleotide sequence ID" value="NC_018020.1"/>
</dbReference>
<dbReference type="KEGG" id="tpx:Turpa_3666"/>
<dbReference type="SUPFAM" id="SSF51735">
    <property type="entry name" value="NAD(P)-binding Rossmann-fold domains"/>
    <property type="match status" value="1"/>
</dbReference>